<dbReference type="Pfam" id="PF10685">
    <property type="entry name" value="KGG"/>
    <property type="match status" value="1"/>
</dbReference>
<feature type="compositionally biased region" description="Basic and acidic residues" evidence="1">
    <location>
        <begin position="58"/>
        <end position="73"/>
    </location>
</feature>
<organism evidence="2 3">
    <name type="scientific">Ancylobacter mangrovi</name>
    <dbReference type="NCBI Taxonomy" id="2972472"/>
    <lineage>
        <taxon>Bacteria</taxon>
        <taxon>Pseudomonadati</taxon>
        <taxon>Pseudomonadota</taxon>
        <taxon>Alphaproteobacteria</taxon>
        <taxon>Hyphomicrobiales</taxon>
        <taxon>Xanthobacteraceae</taxon>
        <taxon>Ancylobacter</taxon>
    </lineage>
</organism>
<feature type="compositionally biased region" description="Polar residues" evidence="1">
    <location>
        <begin position="32"/>
        <end position="57"/>
    </location>
</feature>
<evidence type="ECO:0000256" key="1">
    <source>
        <dbReference type="SAM" id="MobiDB-lite"/>
    </source>
</evidence>
<name>A0A9X2PJ70_9HYPH</name>
<gene>
    <name evidence="2" type="ORF">NVS89_08185</name>
</gene>
<evidence type="ECO:0000313" key="3">
    <source>
        <dbReference type="Proteomes" id="UP001151088"/>
    </source>
</evidence>
<comment type="caution">
    <text evidence="2">The sequence shown here is derived from an EMBL/GenBank/DDBJ whole genome shotgun (WGS) entry which is preliminary data.</text>
</comment>
<feature type="region of interest" description="Disordered" evidence="1">
    <location>
        <begin position="1"/>
        <end position="73"/>
    </location>
</feature>
<keyword evidence="3" id="KW-1185">Reference proteome</keyword>
<feature type="compositionally biased region" description="Basic and acidic residues" evidence="1">
    <location>
        <begin position="15"/>
        <end position="29"/>
    </location>
</feature>
<sequence length="73" mass="7622">MTNQQHRGGSGNVADNRDKAGEAGRKGAEHSPAQQHSQSGGDNRQQGGQSGNPGNFSNDRDRARDAGHKGGQK</sequence>
<dbReference type="EMBL" id="JANTHZ010000002">
    <property type="protein sequence ID" value="MCS0495073.1"/>
    <property type="molecule type" value="Genomic_DNA"/>
</dbReference>
<dbReference type="RefSeq" id="WP_258732113.1">
    <property type="nucleotide sequence ID" value="NZ_JANTHY010000002.1"/>
</dbReference>
<protein>
    <submittedName>
        <fullName evidence="2">Stress-induced protein</fullName>
    </submittedName>
</protein>
<dbReference type="AlphaFoldDB" id="A0A9X2PJ70"/>
<dbReference type="Proteomes" id="UP001151088">
    <property type="component" value="Unassembled WGS sequence"/>
</dbReference>
<dbReference type="InterPro" id="IPR019626">
    <property type="entry name" value="Stress-induced_KGG_rpt"/>
</dbReference>
<proteinExistence type="predicted"/>
<evidence type="ECO:0000313" key="2">
    <source>
        <dbReference type="EMBL" id="MCS0495073.1"/>
    </source>
</evidence>
<accession>A0A9X2PJ70</accession>
<reference evidence="2" key="1">
    <citation type="submission" date="2022-08" db="EMBL/GenBank/DDBJ databases">
        <authorList>
            <person name="Li F."/>
        </authorList>
    </citation>
    <scope>NUCLEOTIDE SEQUENCE</scope>
    <source>
        <strain evidence="2">MQZ15Z-1</strain>
    </source>
</reference>